<feature type="region of interest" description="Disordered" evidence="1">
    <location>
        <begin position="121"/>
        <end position="143"/>
    </location>
</feature>
<dbReference type="STRING" id="1196353.SAMN05444921_101275"/>
<dbReference type="GeneID" id="40827611"/>
<proteinExistence type="predicted"/>
<dbReference type="GO" id="GO:0003824">
    <property type="term" value="F:catalytic activity"/>
    <property type="evidence" value="ECO:0007669"/>
    <property type="project" value="UniProtKB-ARBA"/>
</dbReference>
<dbReference type="InterPro" id="IPR052897">
    <property type="entry name" value="Sec-Metab_Biosynth_Hydrolase"/>
</dbReference>
<dbReference type="Gene3D" id="3.40.50.1820">
    <property type="entry name" value="alpha/beta hydrolase"/>
    <property type="match status" value="1"/>
</dbReference>
<evidence type="ECO:0000313" key="3">
    <source>
        <dbReference type="EMBL" id="SDL77342.1"/>
    </source>
</evidence>
<evidence type="ECO:0000259" key="2">
    <source>
        <dbReference type="Pfam" id="PF12697"/>
    </source>
</evidence>
<keyword evidence="4" id="KW-1185">Reference proteome</keyword>
<dbReference type="InterPro" id="IPR000073">
    <property type="entry name" value="AB_hydrolase_1"/>
</dbReference>
<feature type="domain" description="AB hydrolase-1" evidence="2">
    <location>
        <begin position="4"/>
        <end position="249"/>
    </location>
</feature>
<dbReference type="PANTHER" id="PTHR37017:SF11">
    <property type="entry name" value="ESTERASE_LIPASE_THIOESTERASE DOMAIN-CONTAINING PROTEIN"/>
    <property type="match status" value="1"/>
</dbReference>
<dbReference type="OrthoDB" id="9773549at2"/>
<dbReference type="InterPro" id="IPR029058">
    <property type="entry name" value="AB_hydrolase_fold"/>
</dbReference>
<accession>A0A1G9MSS2</accession>
<dbReference type="EMBL" id="FNHI01000001">
    <property type="protein sequence ID" value="SDL77342.1"/>
    <property type="molecule type" value="Genomic_DNA"/>
</dbReference>
<protein>
    <submittedName>
        <fullName evidence="3">Pimeloyl-ACP methyl ester carboxylesterase</fullName>
    </submittedName>
</protein>
<name>A0A1G9MSS2_9ACTN</name>
<gene>
    <name evidence="3" type="ORF">SAMN05444921_101275</name>
</gene>
<dbReference type="Pfam" id="PF12697">
    <property type="entry name" value="Abhydrolase_6"/>
    <property type="match status" value="1"/>
</dbReference>
<dbReference type="Proteomes" id="UP000199063">
    <property type="component" value="Unassembled WGS sequence"/>
</dbReference>
<evidence type="ECO:0000313" key="4">
    <source>
        <dbReference type="Proteomes" id="UP000199063"/>
    </source>
</evidence>
<dbReference type="AlphaFoldDB" id="A0A1G9MSS2"/>
<reference evidence="4" key="1">
    <citation type="submission" date="2016-10" db="EMBL/GenBank/DDBJ databases">
        <authorList>
            <person name="Varghese N."/>
            <person name="Submissions S."/>
        </authorList>
    </citation>
    <scope>NUCLEOTIDE SEQUENCE [LARGE SCALE GENOMIC DNA]</scope>
    <source>
        <strain evidence="4">CGMCC 4.7042</strain>
    </source>
</reference>
<organism evidence="3 4">
    <name type="scientific">Streptomyces wuyuanensis</name>
    <dbReference type="NCBI Taxonomy" id="1196353"/>
    <lineage>
        <taxon>Bacteria</taxon>
        <taxon>Bacillati</taxon>
        <taxon>Actinomycetota</taxon>
        <taxon>Actinomycetes</taxon>
        <taxon>Kitasatosporales</taxon>
        <taxon>Streptomycetaceae</taxon>
        <taxon>Streptomyces</taxon>
    </lineage>
</organism>
<dbReference type="PANTHER" id="PTHR37017">
    <property type="entry name" value="AB HYDROLASE-1 DOMAIN-CONTAINING PROTEIN-RELATED"/>
    <property type="match status" value="1"/>
</dbReference>
<evidence type="ECO:0000256" key="1">
    <source>
        <dbReference type="SAM" id="MobiDB-lite"/>
    </source>
</evidence>
<sequence length="275" mass="29332">MTEFVLVSGGHTGGWIWREVAAGLRGAGAGAHPATLTGLGDRRHLAGPGTDMDTHVEDLVQLIDHVDAPEAVLVGHCYGIYPVLGAAGRRPDRVARIVYVDAPLPRDGLSLLDQVREQMPEGPVRDRMLGQPARAEGGWRVPAPTPEEWRQWGNLAGVSEEALARLAHLAAPQPVRTLTQPVRFTDVVDELPMTGVFCTVGGTMDIAGVQALVATGNPLFRQLAEPRWGFFELATGHWPMLSAPDELATVLLRAAAGEGHRVARAEGVREGAPTG</sequence>
<dbReference type="SUPFAM" id="SSF53474">
    <property type="entry name" value="alpha/beta-Hydrolases"/>
    <property type="match status" value="1"/>
</dbReference>
<dbReference type="RefSeq" id="WP_093651898.1">
    <property type="nucleotide sequence ID" value="NZ_FNHI01000001.1"/>
</dbReference>